<organism evidence="1 2">
    <name type="scientific">Trichinella nelsoni</name>
    <dbReference type="NCBI Taxonomy" id="6336"/>
    <lineage>
        <taxon>Eukaryota</taxon>
        <taxon>Metazoa</taxon>
        <taxon>Ecdysozoa</taxon>
        <taxon>Nematoda</taxon>
        <taxon>Enoplea</taxon>
        <taxon>Dorylaimia</taxon>
        <taxon>Trichinellida</taxon>
        <taxon>Trichinellidae</taxon>
        <taxon>Trichinella</taxon>
    </lineage>
</organism>
<evidence type="ECO:0000313" key="1">
    <source>
        <dbReference type="EMBL" id="KRX13807.1"/>
    </source>
</evidence>
<gene>
    <name evidence="1" type="ORF">T07_12470</name>
</gene>
<name>A0A0V0RHF0_9BILA</name>
<evidence type="ECO:0000313" key="2">
    <source>
        <dbReference type="Proteomes" id="UP000054630"/>
    </source>
</evidence>
<protein>
    <submittedName>
        <fullName evidence="1">Uncharacterized protein</fullName>
    </submittedName>
</protein>
<sequence length="63" mass="7358">MLNFYKFHADALSILTTIAEFLILNLQKYSDKVSAFCYNLQIFIAKQQIEDKSIYICTDMTLI</sequence>
<dbReference type="AlphaFoldDB" id="A0A0V0RHF0"/>
<dbReference type="Proteomes" id="UP000054630">
    <property type="component" value="Unassembled WGS sequence"/>
</dbReference>
<reference evidence="1 2" key="1">
    <citation type="submission" date="2015-01" db="EMBL/GenBank/DDBJ databases">
        <title>Evolution of Trichinella species and genotypes.</title>
        <authorList>
            <person name="Korhonen P.K."/>
            <person name="Edoardo P."/>
            <person name="Giuseppe L.R."/>
            <person name="Gasser R.B."/>
        </authorList>
    </citation>
    <scope>NUCLEOTIDE SEQUENCE [LARGE SCALE GENOMIC DNA]</scope>
    <source>
        <strain evidence="1">ISS37</strain>
    </source>
</reference>
<accession>A0A0V0RHF0</accession>
<keyword evidence="2" id="KW-1185">Reference proteome</keyword>
<comment type="caution">
    <text evidence="1">The sequence shown here is derived from an EMBL/GenBank/DDBJ whole genome shotgun (WGS) entry which is preliminary data.</text>
</comment>
<proteinExistence type="predicted"/>
<dbReference type="EMBL" id="JYDL01000183">
    <property type="protein sequence ID" value="KRX13807.1"/>
    <property type="molecule type" value="Genomic_DNA"/>
</dbReference>